<dbReference type="STRING" id="1603886.GCA_001895165_01337"/>
<sequence length="334" mass="35130">MKIQTKVLDRLEDIPVVGSVAKVVKANMGILIGFLVLLVFLSIFAENFLSWANIVNLMRSVSTNAILAIGVMLSIMLAGIDLTCGALVALSGVVAVLSMSQFGMPLPVALLFGIAIGLVVGLLNGVIIAYTGIHPFVVTLAMQSICRGAAYLAAGGKPVTVRNEAFTALGNGYLGPIPLPVIYMLVLFFLLYLLLNKTRLGRHIYALGGNPTAAKYSGINVTRVKVFVWAVSGLLAAFAGVVLASRMSSGQPTSGVGYETDAIAAAVIGGTSMYGGVGRTSGVFIGVLIIGMISNGLNLLHVNSFWQYVIKGIIIIVAVYFDMRKNKGNVRTGF</sequence>
<dbReference type="InterPro" id="IPR001851">
    <property type="entry name" value="ABC_transp_permease"/>
</dbReference>
<dbReference type="OrthoDB" id="9808136at2"/>
<dbReference type="GO" id="GO:0022857">
    <property type="term" value="F:transmembrane transporter activity"/>
    <property type="evidence" value="ECO:0007669"/>
    <property type="project" value="InterPro"/>
</dbReference>
<reference evidence="7 8" key="1">
    <citation type="journal article" date="2017" name="BMC Genomics">
        <title>Comparative genomic and phylogenomic analyses of the Bifidobacteriaceae family.</title>
        <authorList>
            <person name="Lugli G.A."/>
            <person name="Milani C."/>
            <person name="Turroni F."/>
            <person name="Duranti S."/>
            <person name="Mancabelli L."/>
            <person name="Mangifesta M."/>
            <person name="Ferrario C."/>
            <person name="Modesto M."/>
            <person name="Mattarelli P."/>
            <person name="Jiri K."/>
            <person name="van Sinderen D."/>
            <person name="Ventura M."/>
        </authorList>
    </citation>
    <scope>NUCLEOTIDE SEQUENCE [LARGE SCALE GENOMIC DNA]</scope>
    <source>
        <strain evidence="7 8">DSM 28807</strain>
    </source>
</reference>
<dbReference type="Pfam" id="PF02653">
    <property type="entry name" value="BPD_transp_2"/>
    <property type="match status" value="1"/>
</dbReference>
<name>A0A261FUU4_9BIFI</name>
<gene>
    <name evidence="7" type="ORF">BLEM_0632</name>
</gene>
<comment type="subcellular location">
    <subcellularLocation>
        <location evidence="1">Cell membrane</location>
        <topology evidence="1">Multi-pass membrane protein</topology>
    </subcellularLocation>
</comment>
<feature type="transmembrane region" description="Helical" evidence="6">
    <location>
        <begin position="226"/>
        <end position="244"/>
    </location>
</feature>
<dbReference type="EMBL" id="MWWX01000004">
    <property type="protein sequence ID" value="OZG62715.1"/>
    <property type="molecule type" value="Genomic_DNA"/>
</dbReference>
<evidence type="ECO:0000256" key="2">
    <source>
        <dbReference type="ARBA" id="ARBA00022475"/>
    </source>
</evidence>
<dbReference type="PANTHER" id="PTHR32196:SF72">
    <property type="entry name" value="RIBOSE IMPORT PERMEASE PROTEIN RBSC"/>
    <property type="match status" value="1"/>
</dbReference>
<proteinExistence type="predicted"/>
<dbReference type="RefSeq" id="WP_072725813.1">
    <property type="nucleotide sequence ID" value="NZ_BDIS01000017.1"/>
</dbReference>
<keyword evidence="8" id="KW-1185">Reference proteome</keyword>
<comment type="caution">
    <text evidence="7">The sequence shown here is derived from an EMBL/GenBank/DDBJ whole genome shotgun (WGS) entry which is preliminary data.</text>
</comment>
<organism evidence="7 8">
    <name type="scientific">Bifidobacterium lemurum</name>
    <dbReference type="NCBI Taxonomy" id="1603886"/>
    <lineage>
        <taxon>Bacteria</taxon>
        <taxon>Bacillati</taxon>
        <taxon>Actinomycetota</taxon>
        <taxon>Actinomycetes</taxon>
        <taxon>Bifidobacteriales</taxon>
        <taxon>Bifidobacteriaceae</taxon>
        <taxon>Bifidobacterium</taxon>
    </lineage>
</organism>
<keyword evidence="5 6" id="KW-0472">Membrane</keyword>
<keyword evidence="2" id="KW-1003">Cell membrane</keyword>
<feature type="transmembrane region" description="Helical" evidence="6">
    <location>
        <begin position="282"/>
        <end position="299"/>
    </location>
</feature>
<accession>A0A261FUU4</accession>
<protein>
    <submittedName>
        <fullName evidence="7">Ribose ABC transporter permease</fullName>
    </submittedName>
</protein>
<dbReference type="PANTHER" id="PTHR32196">
    <property type="entry name" value="ABC TRANSPORTER PERMEASE PROTEIN YPHD-RELATED-RELATED"/>
    <property type="match status" value="1"/>
</dbReference>
<feature type="transmembrane region" description="Helical" evidence="6">
    <location>
        <begin position="177"/>
        <end position="195"/>
    </location>
</feature>
<feature type="transmembrane region" description="Helical" evidence="6">
    <location>
        <begin position="305"/>
        <end position="321"/>
    </location>
</feature>
<evidence type="ECO:0000256" key="6">
    <source>
        <dbReference type="SAM" id="Phobius"/>
    </source>
</evidence>
<dbReference type="AlphaFoldDB" id="A0A261FUU4"/>
<feature type="transmembrane region" description="Helical" evidence="6">
    <location>
        <begin position="109"/>
        <end position="133"/>
    </location>
</feature>
<evidence type="ECO:0000256" key="4">
    <source>
        <dbReference type="ARBA" id="ARBA00022989"/>
    </source>
</evidence>
<feature type="transmembrane region" description="Helical" evidence="6">
    <location>
        <begin position="28"/>
        <end position="45"/>
    </location>
</feature>
<keyword evidence="3 6" id="KW-0812">Transmembrane</keyword>
<dbReference type="GO" id="GO:0005886">
    <property type="term" value="C:plasma membrane"/>
    <property type="evidence" value="ECO:0007669"/>
    <property type="project" value="UniProtKB-SubCell"/>
</dbReference>
<evidence type="ECO:0000256" key="3">
    <source>
        <dbReference type="ARBA" id="ARBA00022692"/>
    </source>
</evidence>
<feature type="transmembrane region" description="Helical" evidence="6">
    <location>
        <begin position="65"/>
        <end position="97"/>
    </location>
</feature>
<feature type="transmembrane region" description="Helical" evidence="6">
    <location>
        <begin position="256"/>
        <end position="275"/>
    </location>
</feature>
<dbReference type="Proteomes" id="UP000216352">
    <property type="component" value="Unassembled WGS sequence"/>
</dbReference>
<evidence type="ECO:0000313" key="8">
    <source>
        <dbReference type="Proteomes" id="UP000216352"/>
    </source>
</evidence>
<dbReference type="CDD" id="cd06579">
    <property type="entry name" value="TM_PBP1_transp_AraH_like"/>
    <property type="match status" value="1"/>
</dbReference>
<keyword evidence="4 6" id="KW-1133">Transmembrane helix</keyword>
<evidence type="ECO:0000256" key="1">
    <source>
        <dbReference type="ARBA" id="ARBA00004651"/>
    </source>
</evidence>
<evidence type="ECO:0000313" key="7">
    <source>
        <dbReference type="EMBL" id="OZG62715.1"/>
    </source>
</evidence>
<evidence type="ECO:0000256" key="5">
    <source>
        <dbReference type="ARBA" id="ARBA00023136"/>
    </source>
</evidence>